<dbReference type="PANTHER" id="PTHR30157:SF0">
    <property type="entry name" value="NADPH-DEPENDENT FERRIC-CHELATE REDUCTASE"/>
    <property type="match status" value="1"/>
</dbReference>
<dbReference type="InterPro" id="IPR017938">
    <property type="entry name" value="Riboflavin_synthase-like_b-brl"/>
</dbReference>
<dbReference type="CDD" id="cd06193">
    <property type="entry name" value="siderophore_interacting"/>
    <property type="match status" value="1"/>
</dbReference>
<proteinExistence type="inferred from homology"/>
<dbReference type="Gene3D" id="3.40.50.80">
    <property type="entry name" value="Nucleotide-binding domain of ferredoxin-NADP reductase (FNR) module"/>
    <property type="match status" value="1"/>
</dbReference>
<dbReference type="PANTHER" id="PTHR30157">
    <property type="entry name" value="FERRIC REDUCTASE, NADPH-DEPENDENT"/>
    <property type="match status" value="1"/>
</dbReference>
<accession>A0ABV9H5M1</accession>
<sequence>MDHSIASESTEAAPRIERVRHELRRRNLEVRSVTRLTPNMIRIILGGAELEGFTSLSAGDHIKVFVPDETGETVMRDYTPRHYDGERQLLTLDFAVHDAGPATRWAMNAQVGDRLQIGGPRGSQIISGPIRHWLLIGDETALPSIGRRVEEMQAGTSVTTIVGVADVRDEQQFESLANVTTLWVHRKDPTDASGMLDSLKNLTIEPGTFIWLAAEGSVAKTIRNYLLTERRHPQQWLRAFGYWVRGKADTTEKFED</sequence>
<dbReference type="InterPro" id="IPR007037">
    <property type="entry name" value="SIP_rossman_dom"/>
</dbReference>
<dbReference type="EMBL" id="JBHSEL010000045">
    <property type="protein sequence ID" value="MFC4624780.1"/>
    <property type="molecule type" value="Genomic_DNA"/>
</dbReference>
<organism evidence="3 4">
    <name type="scientific">Daeguia caeni</name>
    <dbReference type="NCBI Taxonomy" id="439612"/>
    <lineage>
        <taxon>Bacteria</taxon>
        <taxon>Pseudomonadati</taxon>
        <taxon>Pseudomonadota</taxon>
        <taxon>Alphaproteobacteria</taxon>
        <taxon>Hyphomicrobiales</taxon>
        <taxon>Brucellaceae</taxon>
        <taxon>Daeguia</taxon>
    </lineage>
</organism>
<gene>
    <name evidence="3" type="ORF">ACFO1V_06010</name>
</gene>
<keyword evidence="4" id="KW-1185">Reference proteome</keyword>
<dbReference type="InterPro" id="IPR017927">
    <property type="entry name" value="FAD-bd_FR_type"/>
</dbReference>
<name>A0ABV9H5M1_9HYPH</name>
<comment type="caution">
    <text evidence="3">The sequence shown here is derived from an EMBL/GenBank/DDBJ whole genome shotgun (WGS) entry which is preliminary data.</text>
</comment>
<feature type="domain" description="FAD-binding FR-type" evidence="2">
    <location>
        <begin position="23"/>
        <end position="127"/>
    </location>
</feature>
<dbReference type="RefSeq" id="WP_374833475.1">
    <property type="nucleotide sequence ID" value="NZ_JBHEEZ010000025.1"/>
</dbReference>
<dbReference type="Pfam" id="PF08021">
    <property type="entry name" value="FAD_binding_9"/>
    <property type="match status" value="1"/>
</dbReference>
<dbReference type="PROSITE" id="PS51384">
    <property type="entry name" value="FAD_FR"/>
    <property type="match status" value="1"/>
</dbReference>
<dbReference type="SUPFAM" id="SSF63380">
    <property type="entry name" value="Riboflavin synthase domain-like"/>
    <property type="match status" value="1"/>
</dbReference>
<comment type="similarity">
    <text evidence="1">Belongs to the SIP oxidoreductase family.</text>
</comment>
<reference evidence="4" key="1">
    <citation type="journal article" date="2019" name="Int. J. Syst. Evol. Microbiol.">
        <title>The Global Catalogue of Microorganisms (GCM) 10K type strain sequencing project: providing services to taxonomists for standard genome sequencing and annotation.</title>
        <authorList>
            <consortium name="The Broad Institute Genomics Platform"/>
            <consortium name="The Broad Institute Genome Sequencing Center for Infectious Disease"/>
            <person name="Wu L."/>
            <person name="Ma J."/>
        </authorList>
    </citation>
    <scope>NUCLEOTIDE SEQUENCE [LARGE SCALE GENOMIC DNA]</scope>
    <source>
        <strain evidence="4">CGMCC 1.15731</strain>
    </source>
</reference>
<evidence type="ECO:0000259" key="2">
    <source>
        <dbReference type="PROSITE" id="PS51384"/>
    </source>
</evidence>
<dbReference type="Pfam" id="PF04954">
    <property type="entry name" value="SIP"/>
    <property type="match status" value="1"/>
</dbReference>
<evidence type="ECO:0000256" key="1">
    <source>
        <dbReference type="ARBA" id="ARBA00035644"/>
    </source>
</evidence>
<dbReference type="InterPro" id="IPR039374">
    <property type="entry name" value="SIP_fam"/>
</dbReference>
<protein>
    <submittedName>
        <fullName evidence="3">Siderophore-interacting protein</fullName>
    </submittedName>
</protein>
<dbReference type="Gene3D" id="2.40.30.10">
    <property type="entry name" value="Translation factors"/>
    <property type="match status" value="1"/>
</dbReference>
<dbReference type="InterPro" id="IPR013113">
    <property type="entry name" value="SIP_FAD-bd"/>
</dbReference>
<evidence type="ECO:0000313" key="3">
    <source>
        <dbReference type="EMBL" id="MFC4624780.1"/>
    </source>
</evidence>
<dbReference type="InterPro" id="IPR039261">
    <property type="entry name" value="FNR_nucleotide-bd"/>
</dbReference>
<dbReference type="Proteomes" id="UP001596042">
    <property type="component" value="Unassembled WGS sequence"/>
</dbReference>
<evidence type="ECO:0000313" key="4">
    <source>
        <dbReference type="Proteomes" id="UP001596042"/>
    </source>
</evidence>